<accession>A0A7Z0JCC3</accession>
<reference evidence="2 3" key="1">
    <citation type="submission" date="2020-07" db="EMBL/GenBank/DDBJ databases">
        <title>Sequencing the genomes of 1000 actinobacteria strains.</title>
        <authorList>
            <person name="Klenk H.-P."/>
        </authorList>
    </citation>
    <scope>NUCLEOTIDE SEQUENCE [LARGE SCALE GENOMIC DNA]</scope>
    <source>
        <strain evidence="2 3">DSM 44442</strain>
    </source>
</reference>
<gene>
    <name evidence="2" type="ORF">HNR10_005159</name>
</gene>
<keyword evidence="1" id="KW-1133">Transmembrane helix</keyword>
<dbReference type="EMBL" id="JACCFS010000001">
    <property type="protein sequence ID" value="NYJ37278.1"/>
    <property type="molecule type" value="Genomic_DNA"/>
</dbReference>
<evidence type="ECO:0000313" key="2">
    <source>
        <dbReference type="EMBL" id="NYJ37278.1"/>
    </source>
</evidence>
<dbReference type="Pfam" id="PF06103">
    <property type="entry name" value="DUF948"/>
    <property type="match status" value="1"/>
</dbReference>
<protein>
    <submittedName>
        <fullName evidence="2">Uncharacterized protein YlxW (UPF0749 family)</fullName>
    </submittedName>
</protein>
<keyword evidence="3" id="KW-1185">Reference proteome</keyword>
<keyword evidence="1" id="KW-0812">Transmembrane</keyword>
<keyword evidence="1" id="KW-0472">Membrane</keyword>
<organism evidence="2 3">
    <name type="scientific">Nocardiopsis aegyptia</name>
    <dbReference type="NCBI Taxonomy" id="220378"/>
    <lineage>
        <taxon>Bacteria</taxon>
        <taxon>Bacillati</taxon>
        <taxon>Actinomycetota</taxon>
        <taxon>Actinomycetes</taxon>
        <taxon>Streptosporangiales</taxon>
        <taxon>Nocardiopsidaceae</taxon>
        <taxon>Nocardiopsis</taxon>
    </lineage>
</organism>
<evidence type="ECO:0000256" key="1">
    <source>
        <dbReference type="SAM" id="Phobius"/>
    </source>
</evidence>
<dbReference type="Proteomes" id="UP000572051">
    <property type="component" value="Unassembled WGS sequence"/>
</dbReference>
<comment type="caution">
    <text evidence="2">The sequence shown here is derived from an EMBL/GenBank/DDBJ whole genome shotgun (WGS) entry which is preliminary data.</text>
</comment>
<sequence length="131" mass="14262">MLTGVDVAALIAAVVWAVLATFLCVALVRLIKLINAATRVVSDLGDRTPPLLEDVASTVERTNTSLERVEEITANMQATSEDVSTVTALTRSVVTGPLVKVASFSYAVRRVLGERRTLALVRSRRRKEARR</sequence>
<dbReference type="InterPro" id="IPR009293">
    <property type="entry name" value="UPF0478"/>
</dbReference>
<proteinExistence type="predicted"/>
<evidence type="ECO:0000313" key="3">
    <source>
        <dbReference type="Proteomes" id="UP000572051"/>
    </source>
</evidence>
<dbReference type="AlphaFoldDB" id="A0A7Z0JCC3"/>
<feature type="transmembrane region" description="Helical" evidence="1">
    <location>
        <begin position="6"/>
        <end position="31"/>
    </location>
</feature>
<name>A0A7Z0JCC3_9ACTN</name>
<dbReference type="RefSeq" id="WP_179827876.1">
    <property type="nucleotide sequence ID" value="NZ_JACCFS010000001.1"/>
</dbReference>